<evidence type="ECO:0000256" key="1">
    <source>
        <dbReference type="SAM" id="MobiDB-lite"/>
    </source>
</evidence>
<accession>A0ABR0AD15</accession>
<dbReference type="Proteomes" id="UP001234178">
    <property type="component" value="Unassembled WGS sequence"/>
</dbReference>
<reference evidence="2 3" key="1">
    <citation type="journal article" date="2023" name="Nucleic Acids Res.">
        <title>The hologenome of Daphnia magna reveals possible DNA methylation and microbiome-mediated evolution of the host genome.</title>
        <authorList>
            <person name="Chaturvedi A."/>
            <person name="Li X."/>
            <person name="Dhandapani V."/>
            <person name="Marshall H."/>
            <person name="Kissane S."/>
            <person name="Cuenca-Cambronero M."/>
            <person name="Asole G."/>
            <person name="Calvet F."/>
            <person name="Ruiz-Romero M."/>
            <person name="Marangio P."/>
            <person name="Guigo R."/>
            <person name="Rago D."/>
            <person name="Mirbahai L."/>
            <person name="Eastwood N."/>
            <person name="Colbourne J.K."/>
            <person name="Zhou J."/>
            <person name="Mallon E."/>
            <person name="Orsini L."/>
        </authorList>
    </citation>
    <scope>NUCLEOTIDE SEQUENCE [LARGE SCALE GENOMIC DNA]</scope>
    <source>
        <strain evidence="2">LRV0_1</strain>
    </source>
</reference>
<comment type="caution">
    <text evidence="2">The sequence shown here is derived from an EMBL/GenBank/DDBJ whole genome shotgun (WGS) entry which is preliminary data.</text>
</comment>
<gene>
    <name evidence="2" type="ORF">OUZ56_008455</name>
</gene>
<protein>
    <submittedName>
        <fullName evidence="2">Uncharacterized protein</fullName>
    </submittedName>
</protein>
<keyword evidence="3" id="KW-1185">Reference proteome</keyword>
<name>A0ABR0AD15_9CRUS</name>
<organism evidence="2 3">
    <name type="scientific">Daphnia magna</name>
    <dbReference type="NCBI Taxonomy" id="35525"/>
    <lineage>
        <taxon>Eukaryota</taxon>
        <taxon>Metazoa</taxon>
        <taxon>Ecdysozoa</taxon>
        <taxon>Arthropoda</taxon>
        <taxon>Crustacea</taxon>
        <taxon>Branchiopoda</taxon>
        <taxon>Diplostraca</taxon>
        <taxon>Cladocera</taxon>
        <taxon>Anomopoda</taxon>
        <taxon>Daphniidae</taxon>
        <taxon>Daphnia</taxon>
    </lineage>
</organism>
<proteinExistence type="predicted"/>
<sequence>MAYAHGTDEKQNNKTRKPEIIDRKVVKVTGGHGHGHEQRKRAVFSFNFLASDKQKKGRKGISHTNIRTSR</sequence>
<dbReference type="EMBL" id="JAOYFB010000037">
    <property type="protein sequence ID" value="KAK4023017.1"/>
    <property type="molecule type" value="Genomic_DNA"/>
</dbReference>
<evidence type="ECO:0000313" key="3">
    <source>
        <dbReference type="Proteomes" id="UP001234178"/>
    </source>
</evidence>
<evidence type="ECO:0000313" key="2">
    <source>
        <dbReference type="EMBL" id="KAK4023017.1"/>
    </source>
</evidence>
<feature type="region of interest" description="Disordered" evidence="1">
    <location>
        <begin position="1"/>
        <end position="21"/>
    </location>
</feature>